<evidence type="ECO:0000313" key="2">
    <source>
        <dbReference type="Proteomes" id="UP000077755"/>
    </source>
</evidence>
<dbReference type="EMBL" id="CP093348">
    <property type="protein sequence ID" value="WOH04471.1"/>
    <property type="molecule type" value="Genomic_DNA"/>
</dbReference>
<evidence type="ECO:0000313" key="1">
    <source>
        <dbReference type="EMBL" id="WOH04471.1"/>
    </source>
</evidence>
<protein>
    <submittedName>
        <fullName evidence="1">Uncharacterized protein</fullName>
    </submittedName>
</protein>
<dbReference type="Proteomes" id="UP000077755">
    <property type="component" value="Chromosome 6"/>
</dbReference>
<keyword evidence="2" id="KW-1185">Reference proteome</keyword>
<name>A0AAF0XDT8_DAUCS</name>
<reference evidence="1" key="2">
    <citation type="submission" date="2022-03" db="EMBL/GenBank/DDBJ databases">
        <title>Draft title - Genomic analysis of global carrot germplasm unveils the trajectory of domestication and the origin of high carotenoid orange carrot.</title>
        <authorList>
            <person name="Iorizzo M."/>
            <person name="Ellison S."/>
            <person name="Senalik D."/>
            <person name="Macko-Podgorni A."/>
            <person name="Grzebelus D."/>
            <person name="Bostan H."/>
            <person name="Rolling W."/>
            <person name="Curaba J."/>
            <person name="Simon P."/>
        </authorList>
    </citation>
    <scope>NUCLEOTIDE SEQUENCE</scope>
    <source>
        <tissue evidence="1">Leaf</tissue>
    </source>
</reference>
<proteinExistence type="predicted"/>
<organism evidence="1 2">
    <name type="scientific">Daucus carota subsp. sativus</name>
    <name type="common">Carrot</name>
    <dbReference type="NCBI Taxonomy" id="79200"/>
    <lineage>
        <taxon>Eukaryota</taxon>
        <taxon>Viridiplantae</taxon>
        <taxon>Streptophyta</taxon>
        <taxon>Embryophyta</taxon>
        <taxon>Tracheophyta</taxon>
        <taxon>Spermatophyta</taxon>
        <taxon>Magnoliopsida</taxon>
        <taxon>eudicotyledons</taxon>
        <taxon>Gunneridae</taxon>
        <taxon>Pentapetalae</taxon>
        <taxon>asterids</taxon>
        <taxon>campanulids</taxon>
        <taxon>Apiales</taxon>
        <taxon>Apiaceae</taxon>
        <taxon>Apioideae</taxon>
        <taxon>Scandiceae</taxon>
        <taxon>Daucinae</taxon>
        <taxon>Daucus</taxon>
        <taxon>Daucus sect. Daucus</taxon>
    </lineage>
</organism>
<reference evidence="1" key="1">
    <citation type="journal article" date="2016" name="Nat. Genet.">
        <title>A high-quality carrot genome assembly provides new insights into carotenoid accumulation and asterid genome evolution.</title>
        <authorList>
            <person name="Iorizzo M."/>
            <person name="Ellison S."/>
            <person name="Senalik D."/>
            <person name="Zeng P."/>
            <person name="Satapoomin P."/>
            <person name="Huang J."/>
            <person name="Bowman M."/>
            <person name="Iovene M."/>
            <person name="Sanseverino W."/>
            <person name="Cavagnaro P."/>
            <person name="Yildiz M."/>
            <person name="Macko-Podgorni A."/>
            <person name="Moranska E."/>
            <person name="Grzebelus E."/>
            <person name="Grzebelus D."/>
            <person name="Ashrafi H."/>
            <person name="Zheng Z."/>
            <person name="Cheng S."/>
            <person name="Spooner D."/>
            <person name="Van Deynze A."/>
            <person name="Simon P."/>
        </authorList>
    </citation>
    <scope>NUCLEOTIDE SEQUENCE</scope>
    <source>
        <tissue evidence="1">Leaf</tissue>
    </source>
</reference>
<accession>A0AAF0XDT8</accession>
<dbReference type="KEGG" id="dcr:108228162"/>
<sequence length="111" mass="12871">MLNAGDHIEELIAKREVTDEDRLLRCMAARIANNISITELHGAVRVLENYGRGTFMSQSVWEKIYLHASEEELFVDTFWWQLSPFRPYILELDYPPENPPAAVITDFIISM</sequence>
<dbReference type="AlphaFoldDB" id="A0AAF0XDT8"/>
<gene>
    <name evidence="1" type="ORF">DCAR_0623880</name>
</gene>